<dbReference type="Proteomes" id="UP001642360">
    <property type="component" value="Unassembled WGS sequence"/>
</dbReference>
<dbReference type="AlphaFoldDB" id="A0ABC8U2F2"/>
<proteinExistence type="predicted"/>
<accession>A0ABC8U2F2</accession>
<protein>
    <submittedName>
        <fullName evidence="1">Uncharacterized protein</fullName>
    </submittedName>
</protein>
<sequence length="125" mass="14061">MRPKPAVLGFFRSIPYSFAQSFWPESFGIASFFKDFLSYVNKASELSSDFAMDVAEYMGEIVMSAINNVSGDLGLSRVCLNALSQKLCCCCSWGEVWGLVKNFRMYSLIINWIALHCYHISISQG</sequence>
<organism evidence="1 2">
    <name type="scientific">Ilex paraguariensis</name>
    <name type="common">yerba mate</name>
    <dbReference type="NCBI Taxonomy" id="185542"/>
    <lineage>
        <taxon>Eukaryota</taxon>
        <taxon>Viridiplantae</taxon>
        <taxon>Streptophyta</taxon>
        <taxon>Embryophyta</taxon>
        <taxon>Tracheophyta</taxon>
        <taxon>Spermatophyta</taxon>
        <taxon>Magnoliopsida</taxon>
        <taxon>eudicotyledons</taxon>
        <taxon>Gunneridae</taxon>
        <taxon>Pentapetalae</taxon>
        <taxon>asterids</taxon>
        <taxon>campanulids</taxon>
        <taxon>Aquifoliales</taxon>
        <taxon>Aquifoliaceae</taxon>
        <taxon>Ilex</taxon>
    </lineage>
</organism>
<keyword evidence="2" id="KW-1185">Reference proteome</keyword>
<name>A0ABC8U2F2_9AQUA</name>
<dbReference type="EMBL" id="CAUOFW020006168">
    <property type="protein sequence ID" value="CAK9173235.1"/>
    <property type="molecule type" value="Genomic_DNA"/>
</dbReference>
<comment type="caution">
    <text evidence="1">The sequence shown here is derived from an EMBL/GenBank/DDBJ whole genome shotgun (WGS) entry which is preliminary data.</text>
</comment>
<evidence type="ECO:0000313" key="2">
    <source>
        <dbReference type="Proteomes" id="UP001642360"/>
    </source>
</evidence>
<reference evidence="1 2" key="1">
    <citation type="submission" date="2024-02" db="EMBL/GenBank/DDBJ databases">
        <authorList>
            <person name="Vignale AGUSTIN F."/>
            <person name="Sosa J E."/>
            <person name="Modenutti C."/>
        </authorList>
    </citation>
    <scope>NUCLEOTIDE SEQUENCE [LARGE SCALE GENOMIC DNA]</scope>
</reference>
<evidence type="ECO:0000313" key="1">
    <source>
        <dbReference type="EMBL" id="CAK9173235.1"/>
    </source>
</evidence>
<gene>
    <name evidence="1" type="ORF">ILEXP_LOCUS42973</name>
</gene>